<accession>A0ABQ3AFU2</accession>
<protein>
    <submittedName>
        <fullName evidence="2">Uncharacterized protein</fullName>
    </submittedName>
</protein>
<evidence type="ECO:0000313" key="2">
    <source>
        <dbReference type="EMBL" id="GGY49923.1"/>
    </source>
</evidence>
<dbReference type="Proteomes" id="UP000600946">
    <property type="component" value="Unassembled WGS sequence"/>
</dbReference>
<feature type="compositionally biased region" description="Basic and acidic residues" evidence="1">
    <location>
        <begin position="1"/>
        <end position="10"/>
    </location>
</feature>
<reference evidence="3" key="1">
    <citation type="journal article" date="2019" name="Int. J. Syst. Evol. Microbiol.">
        <title>The Global Catalogue of Microorganisms (GCM) 10K type strain sequencing project: providing services to taxonomists for standard genome sequencing and annotation.</title>
        <authorList>
            <consortium name="The Broad Institute Genomics Platform"/>
            <consortium name="The Broad Institute Genome Sequencing Center for Infectious Disease"/>
            <person name="Wu L."/>
            <person name="Ma J."/>
        </authorList>
    </citation>
    <scope>NUCLEOTIDE SEQUENCE [LARGE SCALE GENOMIC DNA]</scope>
    <source>
        <strain evidence="3">JCM 4594</strain>
    </source>
</reference>
<sequence>MRRRMCDDGRVAPGRVAPGRVATAESPRPRGYDRRAVPPARNWESAGRLKAPNTQAL</sequence>
<name>A0ABQ3AFU2_9ACTN</name>
<feature type="compositionally biased region" description="Basic and acidic residues" evidence="1">
    <location>
        <begin position="27"/>
        <end position="36"/>
    </location>
</feature>
<evidence type="ECO:0000313" key="3">
    <source>
        <dbReference type="Proteomes" id="UP000600946"/>
    </source>
</evidence>
<organism evidence="2 3">
    <name type="scientific">Streptomyces xanthochromogenes</name>
    <dbReference type="NCBI Taxonomy" id="67384"/>
    <lineage>
        <taxon>Bacteria</taxon>
        <taxon>Bacillati</taxon>
        <taxon>Actinomycetota</taxon>
        <taxon>Actinomycetes</taxon>
        <taxon>Kitasatosporales</taxon>
        <taxon>Streptomycetaceae</taxon>
        <taxon>Streptomyces</taxon>
    </lineage>
</organism>
<proteinExistence type="predicted"/>
<dbReference type="EMBL" id="BMUU01000009">
    <property type="protein sequence ID" value="GGY49923.1"/>
    <property type="molecule type" value="Genomic_DNA"/>
</dbReference>
<feature type="region of interest" description="Disordered" evidence="1">
    <location>
        <begin position="1"/>
        <end position="57"/>
    </location>
</feature>
<gene>
    <name evidence="2" type="ORF">GCM10010326_50300</name>
</gene>
<keyword evidence="3" id="KW-1185">Reference proteome</keyword>
<comment type="caution">
    <text evidence="2">The sequence shown here is derived from an EMBL/GenBank/DDBJ whole genome shotgun (WGS) entry which is preliminary data.</text>
</comment>
<evidence type="ECO:0000256" key="1">
    <source>
        <dbReference type="SAM" id="MobiDB-lite"/>
    </source>
</evidence>